<accession>R9PHI2</accession>
<dbReference type="AlphaFoldDB" id="R9PHI2"/>
<dbReference type="Gene3D" id="1.20.1050.10">
    <property type="match status" value="1"/>
</dbReference>
<evidence type="ECO:0000313" key="3">
    <source>
        <dbReference type="Proteomes" id="UP000014461"/>
    </source>
</evidence>
<dbReference type="Gene3D" id="3.40.30.10">
    <property type="entry name" value="Glutaredoxin"/>
    <property type="match status" value="1"/>
</dbReference>
<dbReference type="CDD" id="cd03196">
    <property type="entry name" value="GST_C_5"/>
    <property type="match status" value="1"/>
</dbReference>
<evidence type="ECO:0000259" key="1">
    <source>
        <dbReference type="PROSITE" id="PS50405"/>
    </source>
</evidence>
<dbReference type="Proteomes" id="UP000014461">
    <property type="component" value="Unassembled WGS sequence"/>
</dbReference>
<proteinExistence type="predicted"/>
<evidence type="ECO:0000313" key="2">
    <source>
        <dbReference type="EMBL" id="GAD00824.1"/>
    </source>
</evidence>
<protein>
    <submittedName>
        <fullName evidence="2">Putative glutathione S-transferase</fullName>
    </submittedName>
</protein>
<dbReference type="InterPro" id="IPR010987">
    <property type="entry name" value="Glutathione-S-Trfase_C-like"/>
</dbReference>
<dbReference type="PANTHER" id="PTHR44051:SF8">
    <property type="entry name" value="GLUTATHIONE S-TRANSFERASE GSTA"/>
    <property type="match status" value="1"/>
</dbReference>
<dbReference type="InterPro" id="IPR036282">
    <property type="entry name" value="Glutathione-S-Trfase_C_sf"/>
</dbReference>
<reference evidence="2" key="1">
    <citation type="journal article" date="2013" name="Genome Announc.">
        <title>Draft Genome Sequence of Agarivorans albus Strain MKT 106T, an Agarolytic Marine Bacterium.</title>
        <authorList>
            <person name="Yasuike M."/>
            <person name="Nakamura Y."/>
            <person name="Kai W."/>
            <person name="Fujiwara A."/>
            <person name="Fukui Y."/>
            <person name="Satomi M."/>
            <person name="Sano M."/>
        </authorList>
    </citation>
    <scope>NUCLEOTIDE SEQUENCE [LARGE SCALE GENOMIC DNA]</scope>
</reference>
<organism evidence="2 3">
    <name type="scientific">Agarivorans albus MKT 106</name>
    <dbReference type="NCBI Taxonomy" id="1331007"/>
    <lineage>
        <taxon>Bacteria</taxon>
        <taxon>Pseudomonadati</taxon>
        <taxon>Pseudomonadota</taxon>
        <taxon>Gammaproteobacteria</taxon>
        <taxon>Alteromonadales</taxon>
        <taxon>Alteromonadaceae</taxon>
        <taxon>Agarivorans</taxon>
    </lineage>
</organism>
<name>R9PHI2_AGAAL</name>
<dbReference type="SUPFAM" id="SSF47616">
    <property type="entry name" value="GST C-terminal domain-like"/>
    <property type="match status" value="1"/>
</dbReference>
<sequence>MAILLAGQAVHLRPIVMKNKPEEMLALSPKGTVPVLVLADTLNAEATQYQVIDESLDIMLWALRRNDPNDLLYSSRGDALDEILQVIEHNDQQFKPDLERYKDAKRYHHQDLEACRLKCEPFVQDLEQRLTKHRFLMGDKASLLDYALLPFIRQFSKVNRQLYLNGPYTHLQAWLNLHLQSRLFSKAMFKHPLWLDTQQDIVFGESY</sequence>
<dbReference type="SUPFAM" id="SSF52833">
    <property type="entry name" value="Thioredoxin-like"/>
    <property type="match status" value="1"/>
</dbReference>
<dbReference type="STRING" id="1331007.AALB_0904"/>
<dbReference type="InterPro" id="IPR036249">
    <property type="entry name" value="Thioredoxin-like_sf"/>
</dbReference>
<keyword evidence="3" id="KW-1185">Reference proteome</keyword>
<dbReference type="GO" id="GO:0016740">
    <property type="term" value="F:transferase activity"/>
    <property type="evidence" value="ECO:0007669"/>
    <property type="project" value="UniProtKB-KW"/>
</dbReference>
<dbReference type="Pfam" id="PF13410">
    <property type="entry name" value="GST_C_2"/>
    <property type="match status" value="1"/>
</dbReference>
<gene>
    <name evidence="2" type="ORF">AALB_0904</name>
</gene>
<dbReference type="Pfam" id="PF13417">
    <property type="entry name" value="GST_N_3"/>
    <property type="match status" value="1"/>
</dbReference>
<comment type="caution">
    <text evidence="2">The sequence shown here is derived from an EMBL/GenBank/DDBJ whole genome shotgun (WGS) entry which is preliminary data.</text>
</comment>
<dbReference type="PROSITE" id="PS50405">
    <property type="entry name" value="GST_CTER"/>
    <property type="match status" value="1"/>
</dbReference>
<dbReference type="InterPro" id="IPR004045">
    <property type="entry name" value="Glutathione_S-Trfase_N"/>
</dbReference>
<dbReference type="PANTHER" id="PTHR44051">
    <property type="entry name" value="GLUTATHIONE S-TRANSFERASE-RELATED"/>
    <property type="match status" value="1"/>
</dbReference>
<keyword evidence="2" id="KW-0808">Transferase</keyword>
<dbReference type="EMBL" id="BARX01000004">
    <property type="protein sequence ID" value="GAD00824.1"/>
    <property type="molecule type" value="Genomic_DNA"/>
</dbReference>
<feature type="domain" description="GST C-terminal" evidence="1">
    <location>
        <begin position="41"/>
        <end position="199"/>
    </location>
</feature>